<keyword evidence="6 9" id="KW-0520">NAD</keyword>
<keyword evidence="4 9" id="KW-0862">Zinc</keyword>
<feature type="binding site" evidence="9">
    <location>
        <position position="179"/>
    </location>
    <ligand>
        <name>a divalent metal cation</name>
        <dbReference type="ChEBI" id="CHEBI:60240"/>
        <label>3</label>
    </ligand>
</feature>
<evidence type="ECO:0000256" key="2">
    <source>
        <dbReference type="ARBA" id="ARBA00022723"/>
    </source>
</evidence>
<protein>
    <recommendedName>
        <fullName evidence="9">NAD-capped RNA hydrolase NudC</fullName>
        <shortName evidence="9">DeNADding enzyme NudC</shortName>
        <ecNumber evidence="9">3.6.1.-</ecNumber>
    </recommendedName>
    <alternativeName>
        <fullName evidence="9">NADH pyrophosphatase</fullName>
        <ecNumber evidence="9">3.6.1.22</ecNumber>
    </alternativeName>
</protein>
<dbReference type="GO" id="GO:0000210">
    <property type="term" value="F:NAD+ diphosphatase activity"/>
    <property type="evidence" value="ECO:0007669"/>
    <property type="project" value="UniProtKB-UniRule"/>
</dbReference>
<comment type="catalytic activity">
    <reaction evidence="9">
        <text>NAD(+) + H2O = beta-nicotinamide D-ribonucleotide + AMP + 2 H(+)</text>
        <dbReference type="Rhea" id="RHEA:11800"/>
        <dbReference type="ChEBI" id="CHEBI:14649"/>
        <dbReference type="ChEBI" id="CHEBI:15377"/>
        <dbReference type="ChEBI" id="CHEBI:15378"/>
        <dbReference type="ChEBI" id="CHEBI:57540"/>
        <dbReference type="ChEBI" id="CHEBI:456215"/>
        <dbReference type="EC" id="3.6.1.22"/>
    </reaction>
</comment>
<dbReference type="GO" id="GO:0005829">
    <property type="term" value="C:cytosol"/>
    <property type="evidence" value="ECO:0007669"/>
    <property type="project" value="TreeGrafter"/>
</dbReference>
<comment type="function">
    <text evidence="9">mRNA decapping enzyme that specifically removes the nicotinamide adenine dinucleotide (NAD) cap from a subset of mRNAs by hydrolyzing the diphosphate linkage to produce nicotinamide mononucleotide (NMN) and 5' monophosphate mRNA. The NAD-cap is present at the 5'-end of some mRNAs and stabilizes RNA against 5'-processing. Has preference for mRNAs with a 5'-end purine. Catalyzes the hydrolysis of a broad range of dinucleotide pyrophosphates.</text>
</comment>
<accession>A0A828PWM0</accession>
<feature type="binding site" evidence="9">
    <location>
        <position position="224"/>
    </location>
    <ligand>
        <name>a divalent metal cation</name>
        <dbReference type="ChEBI" id="CHEBI:60240"/>
        <label>1</label>
    </ligand>
</feature>
<evidence type="ECO:0000259" key="10">
    <source>
        <dbReference type="PROSITE" id="PS51462"/>
    </source>
</evidence>
<evidence type="ECO:0000256" key="3">
    <source>
        <dbReference type="ARBA" id="ARBA00022801"/>
    </source>
</evidence>
<feature type="short sequence motif" description="Nudix box" evidence="9">
    <location>
        <begin position="164"/>
        <end position="185"/>
    </location>
</feature>
<evidence type="ECO:0000313" key="12">
    <source>
        <dbReference type="Proteomes" id="UP000005341"/>
    </source>
</evidence>
<dbReference type="InterPro" id="IPR049734">
    <property type="entry name" value="NudC-like_C"/>
</dbReference>
<comment type="cofactor">
    <cofactor evidence="9">
        <name>Zn(2+)</name>
        <dbReference type="ChEBI" id="CHEBI:29105"/>
    </cofactor>
    <text evidence="9">Binds 1 zinc ion per subunit.</text>
</comment>
<dbReference type="Pfam" id="PF00293">
    <property type="entry name" value="NUDIX"/>
    <property type="match status" value="1"/>
</dbReference>
<dbReference type="GO" id="GO:0019677">
    <property type="term" value="P:NAD+ catabolic process"/>
    <property type="evidence" value="ECO:0007669"/>
    <property type="project" value="TreeGrafter"/>
</dbReference>
<dbReference type="PANTHER" id="PTHR42904:SF6">
    <property type="entry name" value="NAD-CAPPED RNA HYDROLASE NUDT12"/>
    <property type="match status" value="1"/>
</dbReference>
<feature type="binding site" evidence="9">
    <location>
        <begin position="197"/>
        <end position="204"/>
    </location>
    <ligand>
        <name>substrate</name>
    </ligand>
</feature>
<dbReference type="GO" id="GO:0030145">
    <property type="term" value="F:manganese ion binding"/>
    <property type="evidence" value="ECO:0007669"/>
    <property type="project" value="UniProtKB-UniRule"/>
</dbReference>
<evidence type="ECO:0000256" key="1">
    <source>
        <dbReference type="ARBA" id="ARBA00009595"/>
    </source>
</evidence>
<feature type="binding site" evidence="9">
    <location>
        <position position="129"/>
    </location>
    <ligand>
        <name>substrate</name>
    </ligand>
</feature>
<feature type="binding site" evidence="9">
    <location>
        <position position="116"/>
    </location>
    <ligand>
        <name>substrate</name>
    </ligand>
</feature>
<feature type="binding site" evidence="9">
    <location>
        <position position="183"/>
    </location>
    <ligand>
        <name>a divalent metal cation</name>
        <dbReference type="ChEBI" id="CHEBI:60240"/>
        <label>1</label>
    </ligand>
</feature>
<dbReference type="Gene3D" id="3.90.79.10">
    <property type="entry name" value="Nucleoside Triphosphate Pyrophosphohydrolase"/>
    <property type="match status" value="1"/>
</dbReference>
<dbReference type="InterPro" id="IPR015797">
    <property type="entry name" value="NUDIX_hydrolase-like_dom_sf"/>
</dbReference>
<dbReference type="GO" id="GO:0035529">
    <property type="term" value="F:NADH pyrophosphatase activity"/>
    <property type="evidence" value="ECO:0007669"/>
    <property type="project" value="TreeGrafter"/>
</dbReference>
<comment type="catalytic activity">
    <reaction evidence="8">
        <text>a 5'-end NAD(+)-phospho-ribonucleoside in mRNA + H2O = a 5'-end phospho-adenosine-phospho-ribonucleoside in mRNA + beta-nicotinamide D-ribonucleotide + 2 H(+)</text>
        <dbReference type="Rhea" id="RHEA:60876"/>
        <dbReference type="Rhea" id="RHEA-COMP:15698"/>
        <dbReference type="Rhea" id="RHEA-COMP:15719"/>
        <dbReference type="ChEBI" id="CHEBI:14649"/>
        <dbReference type="ChEBI" id="CHEBI:15377"/>
        <dbReference type="ChEBI" id="CHEBI:15378"/>
        <dbReference type="ChEBI" id="CHEBI:144029"/>
        <dbReference type="ChEBI" id="CHEBI:144051"/>
    </reaction>
    <physiologicalReaction direction="left-to-right" evidence="8">
        <dbReference type="Rhea" id="RHEA:60877"/>
    </physiologicalReaction>
</comment>
<reference evidence="11 12" key="1">
    <citation type="journal article" date="2010" name="J. Bacteriol.">
        <title>Comparative genomic characterization of Actinobacillus pleuropneumoniae.</title>
        <authorList>
            <person name="Xu Z."/>
            <person name="Chen X."/>
            <person name="Li L."/>
            <person name="Li T."/>
            <person name="Wang S."/>
            <person name="Chen H."/>
            <person name="Zhou R."/>
        </authorList>
    </citation>
    <scope>NUCLEOTIDE SEQUENCE [LARGE SCALE GENOMIC DNA]</scope>
    <source>
        <strain evidence="11 12">Femo</strain>
    </source>
</reference>
<gene>
    <name evidence="9" type="primary">nudC</name>
    <name evidence="11" type="ORF">appser6_1320</name>
</gene>
<evidence type="ECO:0000256" key="9">
    <source>
        <dbReference type="HAMAP-Rule" id="MF_00297"/>
    </source>
</evidence>
<dbReference type="RefSeq" id="WP_005606771.1">
    <property type="nucleotide sequence ID" value="NZ_ADOG01000002.1"/>
</dbReference>
<comment type="subunit">
    <text evidence="9">Homodimer.</text>
</comment>
<comment type="caution">
    <text evidence="9">Lacks conserved residue(s) required for the propagation of feature annotation.</text>
</comment>
<dbReference type="AlphaFoldDB" id="A0A828PWM0"/>
<feature type="binding site" evidence="9">
    <location>
        <position position="224"/>
    </location>
    <ligand>
        <name>a divalent metal cation</name>
        <dbReference type="ChEBI" id="CHEBI:60240"/>
        <label>3</label>
    </ligand>
</feature>
<dbReference type="PROSITE" id="PS00893">
    <property type="entry name" value="NUDIX_BOX"/>
    <property type="match status" value="1"/>
</dbReference>
<dbReference type="NCBIfam" id="NF001299">
    <property type="entry name" value="PRK00241.1"/>
    <property type="match status" value="1"/>
</dbReference>
<feature type="domain" description="Nudix hydrolase" evidence="10">
    <location>
        <begin position="130"/>
        <end position="254"/>
    </location>
</feature>
<keyword evidence="3 9" id="KW-0378">Hydrolase</keyword>
<dbReference type="Proteomes" id="UP000005341">
    <property type="component" value="Unassembled WGS sequence"/>
</dbReference>
<dbReference type="InterPro" id="IPR000086">
    <property type="entry name" value="NUDIX_hydrolase_dom"/>
</dbReference>
<feature type="binding site" evidence="9">
    <location>
        <position position="247"/>
    </location>
    <ligand>
        <name>substrate</name>
    </ligand>
</feature>
<evidence type="ECO:0000256" key="5">
    <source>
        <dbReference type="ARBA" id="ARBA00022842"/>
    </source>
</evidence>
<dbReference type="EC" id="3.6.1.-" evidence="9"/>
<sequence length="262" mass="29720">MISGANMKSYWVLVHHFDLALKDDEIPFGTAEQLSLVGFAKLQVGEYQNSPVFLVQLNEQAVENLQNFTMVNLRSQIARPAEFAHLLHRAVSLNHFLNTHKFCGKCGAHTELANNEIAVHCPDCEHRSYPTISPSIIVAVRRGRQILLANHLRHKGTIYTTLAGFVEAGEAIETTVQREVWEESGLKIKNIRYFGSQPWAFPNSLMLSFLADYESGEITLQEEEIFDAKWFDCDQPLPELPPEGTIALELIKETLKICREER</sequence>
<feature type="binding site" evidence="9">
    <location>
        <position position="74"/>
    </location>
    <ligand>
        <name>substrate</name>
    </ligand>
</feature>
<keyword evidence="5 9" id="KW-0460">Magnesium</keyword>
<dbReference type="CDD" id="cd03429">
    <property type="entry name" value="NUDIX_NADH_pyrophosphatase_Nudt13"/>
    <property type="match status" value="1"/>
</dbReference>
<name>A0A828PWM0_ACTPL</name>
<dbReference type="GO" id="GO:0006742">
    <property type="term" value="P:NADP+ catabolic process"/>
    <property type="evidence" value="ECO:0007669"/>
    <property type="project" value="TreeGrafter"/>
</dbReference>
<organism evidence="11 12">
    <name type="scientific">Actinobacillus pleuropneumoniae serovar 6 str. Femo</name>
    <dbReference type="NCBI Taxonomy" id="754256"/>
    <lineage>
        <taxon>Bacteria</taxon>
        <taxon>Pseudomonadati</taxon>
        <taxon>Pseudomonadota</taxon>
        <taxon>Gammaproteobacteria</taxon>
        <taxon>Pasteurellales</taxon>
        <taxon>Pasteurellaceae</taxon>
        <taxon>Actinobacillus</taxon>
    </lineage>
</organism>
<feature type="binding site" evidence="9">
    <location>
        <position position="163"/>
    </location>
    <ligand>
        <name>a divalent metal cation</name>
        <dbReference type="ChEBI" id="CHEBI:60240"/>
        <label>1</label>
    </ligand>
</feature>
<dbReference type="Pfam" id="PF09297">
    <property type="entry name" value="Zn_ribbon_NUD"/>
    <property type="match status" value="1"/>
</dbReference>
<evidence type="ECO:0000256" key="4">
    <source>
        <dbReference type="ARBA" id="ARBA00022833"/>
    </source>
</evidence>
<evidence type="ECO:0000256" key="6">
    <source>
        <dbReference type="ARBA" id="ARBA00023027"/>
    </source>
</evidence>
<evidence type="ECO:0000256" key="8">
    <source>
        <dbReference type="ARBA" id="ARBA00023679"/>
    </source>
</evidence>
<dbReference type="InterPro" id="IPR022925">
    <property type="entry name" value="RNA_Hydrolase_NudC"/>
</dbReference>
<comment type="caution">
    <text evidence="11">The sequence shown here is derived from an EMBL/GenBank/DDBJ whole genome shotgun (WGS) entry which is preliminary data.</text>
</comment>
<dbReference type="GO" id="GO:0000287">
    <property type="term" value="F:magnesium ion binding"/>
    <property type="evidence" value="ECO:0007669"/>
    <property type="project" value="UniProtKB-UniRule"/>
</dbReference>
<dbReference type="EC" id="3.6.1.22" evidence="9"/>
<dbReference type="Gene3D" id="3.90.79.20">
    <property type="match status" value="1"/>
</dbReference>
<keyword evidence="7 9" id="KW-0464">Manganese</keyword>
<dbReference type="FunFam" id="3.90.79.10:FF:000004">
    <property type="entry name" value="NADH pyrophosphatase"/>
    <property type="match status" value="1"/>
</dbReference>
<evidence type="ECO:0000256" key="7">
    <source>
        <dbReference type="ARBA" id="ARBA00023211"/>
    </source>
</evidence>
<dbReference type="SUPFAM" id="SSF55811">
    <property type="entry name" value="Nudix"/>
    <property type="match status" value="2"/>
</dbReference>
<comment type="similarity">
    <text evidence="1 9">Belongs to the Nudix hydrolase family. NudC subfamily.</text>
</comment>
<feature type="binding site" evidence="9">
    <location>
        <position position="106"/>
    </location>
    <ligand>
        <name>Zn(2+)</name>
        <dbReference type="ChEBI" id="CHEBI:29105"/>
    </ligand>
</feature>
<feature type="binding site" evidence="9">
    <location>
        <position position="124"/>
    </location>
    <ligand>
        <name>Zn(2+)</name>
        <dbReference type="ChEBI" id="CHEBI:29105"/>
    </ligand>
</feature>
<comment type="catalytic activity">
    <reaction evidence="9">
        <text>NADH + H2O = reduced beta-nicotinamide D-ribonucleotide + AMP + 2 H(+)</text>
        <dbReference type="Rhea" id="RHEA:48868"/>
        <dbReference type="ChEBI" id="CHEBI:15377"/>
        <dbReference type="ChEBI" id="CHEBI:15378"/>
        <dbReference type="ChEBI" id="CHEBI:57945"/>
        <dbReference type="ChEBI" id="CHEBI:90832"/>
        <dbReference type="ChEBI" id="CHEBI:456215"/>
        <dbReference type="EC" id="3.6.1.22"/>
    </reaction>
</comment>
<evidence type="ECO:0000313" key="11">
    <source>
        <dbReference type="EMBL" id="EFM92927.1"/>
    </source>
</evidence>
<dbReference type="PANTHER" id="PTHR42904">
    <property type="entry name" value="NUDIX HYDROLASE, NUDC SUBFAMILY"/>
    <property type="match status" value="1"/>
</dbReference>
<dbReference type="PROSITE" id="PS51462">
    <property type="entry name" value="NUDIX"/>
    <property type="match status" value="1"/>
</dbReference>
<keyword evidence="2 9" id="KW-0479">Metal-binding</keyword>
<feature type="binding site" evidence="9">
    <location>
        <position position="183"/>
    </location>
    <ligand>
        <name>a divalent metal cation</name>
        <dbReference type="ChEBI" id="CHEBI:60240"/>
        <label>3</label>
    </ligand>
</feature>
<proteinExistence type="inferred from homology"/>
<dbReference type="GO" id="GO:0008270">
    <property type="term" value="F:zinc ion binding"/>
    <property type="evidence" value="ECO:0007669"/>
    <property type="project" value="UniProtKB-UniRule"/>
</dbReference>
<feature type="binding site" evidence="9">
    <location>
        <position position="121"/>
    </location>
    <ligand>
        <name>Zn(2+)</name>
        <dbReference type="ChEBI" id="CHEBI:29105"/>
    </ligand>
</feature>
<feature type="binding site" evidence="9">
    <location>
        <position position="103"/>
    </location>
    <ligand>
        <name>Zn(2+)</name>
        <dbReference type="ChEBI" id="CHEBI:29105"/>
    </ligand>
</feature>
<dbReference type="HAMAP" id="MF_00297">
    <property type="entry name" value="Nudix_NudC"/>
    <property type="match status" value="1"/>
</dbReference>
<dbReference type="EMBL" id="ADOG01000002">
    <property type="protein sequence ID" value="EFM92927.1"/>
    <property type="molecule type" value="Genomic_DNA"/>
</dbReference>
<comment type="cofactor">
    <cofactor evidence="9">
        <name>Mg(2+)</name>
        <dbReference type="ChEBI" id="CHEBI:18420"/>
    </cofactor>
    <cofactor evidence="9">
        <name>Mn(2+)</name>
        <dbReference type="ChEBI" id="CHEBI:29035"/>
    </cofactor>
    <text evidence="9">Divalent metal cations. Mg(2+) or Mn(2+).</text>
</comment>
<dbReference type="InterPro" id="IPR020084">
    <property type="entry name" value="NUDIX_hydrolase_CS"/>
</dbReference>
<dbReference type="InterPro" id="IPR015376">
    <property type="entry name" value="Znr_NADH_PPase"/>
</dbReference>
<feature type="binding site" evidence="9">
    <location>
        <position position="179"/>
    </location>
    <ligand>
        <name>a divalent metal cation</name>
        <dbReference type="ChEBI" id="CHEBI:60240"/>
        <label>2</label>
    </ligand>
</feature>
<dbReference type="InterPro" id="IPR050241">
    <property type="entry name" value="NAD-cap_RNA_hydrolase_NudC"/>
</dbReference>